<organism evidence="1 2">
    <name type="scientific">Lupinus albus</name>
    <name type="common">White lupine</name>
    <name type="synonym">Lupinus termis</name>
    <dbReference type="NCBI Taxonomy" id="3870"/>
    <lineage>
        <taxon>Eukaryota</taxon>
        <taxon>Viridiplantae</taxon>
        <taxon>Streptophyta</taxon>
        <taxon>Embryophyta</taxon>
        <taxon>Tracheophyta</taxon>
        <taxon>Spermatophyta</taxon>
        <taxon>Magnoliopsida</taxon>
        <taxon>eudicotyledons</taxon>
        <taxon>Gunneridae</taxon>
        <taxon>Pentapetalae</taxon>
        <taxon>rosids</taxon>
        <taxon>fabids</taxon>
        <taxon>Fabales</taxon>
        <taxon>Fabaceae</taxon>
        <taxon>Papilionoideae</taxon>
        <taxon>50 kb inversion clade</taxon>
        <taxon>genistoids sensu lato</taxon>
        <taxon>core genistoids</taxon>
        <taxon>Genisteae</taxon>
        <taxon>Lupinus</taxon>
    </lineage>
</organism>
<accession>A0A6A4QZS6</accession>
<comment type="caution">
    <text evidence="1">The sequence shown here is derived from an EMBL/GenBank/DDBJ whole genome shotgun (WGS) entry which is preliminary data.</text>
</comment>
<evidence type="ECO:0000313" key="1">
    <source>
        <dbReference type="EMBL" id="KAE9618872.1"/>
    </source>
</evidence>
<name>A0A6A4QZS6_LUPAL</name>
<protein>
    <submittedName>
        <fullName evidence="1">Uncharacterized protein</fullName>
    </submittedName>
</protein>
<dbReference type="AlphaFoldDB" id="A0A6A4QZS6"/>
<dbReference type="EMBL" id="WOCE01000002">
    <property type="protein sequence ID" value="KAE9618872.1"/>
    <property type="molecule type" value="Genomic_DNA"/>
</dbReference>
<gene>
    <name evidence="1" type="ORF">Lalb_Chr02g0147241</name>
</gene>
<proteinExistence type="predicted"/>
<evidence type="ECO:0000313" key="2">
    <source>
        <dbReference type="Proteomes" id="UP000447434"/>
    </source>
</evidence>
<reference evidence="2" key="1">
    <citation type="journal article" date="2020" name="Nat. Commun.">
        <title>Genome sequence of the cluster root forming white lupin.</title>
        <authorList>
            <person name="Hufnagel B."/>
            <person name="Marques A."/>
            <person name="Soriano A."/>
            <person name="Marques L."/>
            <person name="Divol F."/>
            <person name="Doumas P."/>
            <person name="Sallet E."/>
            <person name="Mancinotti D."/>
            <person name="Carrere S."/>
            <person name="Marande W."/>
            <person name="Arribat S."/>
            <person name="Keller J."/>
            <person name="Huneau C."/>
            <person name="Blein T."/>
            <person name="Aime D."/>
            <person name="Laguerre M."/>
            <person name="Taylor J."/>
            <person name="Schubert V."/>
            <person name="Nelson M."/>
            <person name="Geu-Flores F."/>
            <person name="Crespi M."/>
            <person name="Gallardo-Guerrero K."/>
            <person name="Delaux P.-M."/>
            <person name="Salse J."/>
            <person name="Berges H."/>
            <person name="Guyot R."/>
            <person name="Gouzy J."/>
            <person name="Peret B."/>
        </authorList>
    </citation>
    <scope>NUCLEOTIDE SEQUENCE [LARGE SCALE GENOMIC DNA]</scope>
    <source>
        <strain evidence="2">cv. Amiga</strain>
    </source>
</reference>
<dbReference type="Proteomes" id="UP000447434">
    <property type="component" value="Chromosome 2"/>
</dbReference>
<sequence length="49" mass="5980">MKKIDKNRHRSQLIRRLGEDQAYIPFSLTCIVHKNYMLRDPITQEDYIM</sequence>
<keyword evidence="2" id="KW-1185">Reference proteome</keyword>